<reference evidence="1 2" key="1">
    <citation type="journal article" date="2018" name="Front. Plant Sci.">
        <title>Red Clover (Trifolium pratense) and Zigzag Clover (T. medium) - A Picture of Genomic Similarities and Differences.</title>
        <authorList>
            <person name="Dluhosova J."/>
            <person name="Istvanek J."/>
            <person name="Nedelnik J."/>
            <person name="Repkova J."/>
        </authorList>
    </citation>
    <scope>NUCLEOTIDE SEQUENCE [LARGE SCALE GENOMIC DNA]</scope>
    <source>
        <strain evidence="2">cv. 10/8</strain>
        <tissue evidence="1">Leaf</tissue>
    </source>
</reference>
<name>A0A392ST51_9FABA</name>
<comment type="caution">
    <text evidence="1">The sequence shown here is derived from an EMBL/GenBank/DDBJ whole genome shotgun (WGS) entry which is preliminary data.</text>
</comment>
<feature type="non-terminal residue" evidence="1">
    <location>
        <position position="1"/>
    </location>
</feature>
<keyword evidence="2" id="KW-1185">Reference proteome</keyword>
<evidence type="ECO:0000313" key="1">
    <source>
        <dbReference type="EMBL" id="MCI51394.1"/>
    </source>
</evidence>
<proteinExistence type="predicted"/>
<sequence>LLVGVAEALMHGIAAGLILVCELQIRM</sequence>
<accession>A0A392ST51</accession>
<evidence type="ECO:0000313" key="2">
    <source>
        <dbReference type="Proteomes" id="UP000265520"/>
    </source>
</evidence>
<dbReference type="EMBL" id="LXQA010431161">
    <property type="protein sequence ID" value="MCI51394.1"/>
    <property type="molecule type" value="Genomic_DNA"/>
</dbReference>
<dbReference type="Proteomes" id="UP000265520">
    <property type="component" value="Unassembled WGS sequence"/>
</dbReference>
<dbReference type="AlphaFoldDB" id="A0A392ST51"/>
<organism evidence="1 2">
    <name type="scientific">Trifolium medium</name>
    <dbReference type="NCBI Taxonomy" id="97028"/>
    <lineage>
        <taxon>Eukaryota</taxon>
        <taxon>Viridiplantae</taxon>
        <taxon>Streptophyta</taxon>
        <taxon>Embryophyta</taxon>
        <taxon>Tracheophyta</taxon>
        <taxon>Spermatophyta</taxon>
        <taxon>Magnoliopsida</taxon>
        <taxon>eudicotyledons</taxon>
        <taxon>Gunneridae</taxon>
        <taxon>Pentapetalae</taxon>
        <taxon>rosids</taxon>
        <taxon>fabids</taxon>
        <taxon>Fabales</taxon>
        <taxon>Fabaceae</taxon>
        <taxon>Papilionoideae</taxon>
        <taxon>50 kb inversion clade</taxon>
        <taxon>NPAAA clade</taxon>
        <taxon>Hologalegina</taxon>
        <taxon>IRL clade</taxon>
        <taxon>Trifolieae</taxon>
        <taxon>Trifolium</taxon>
    </lineage>
</organism>
<protein>
    <submittedName>
        <fullName evidence="1">Uncharacterized protein</fullName>
    </submittedName>
</protein>